<comment type="caution">
    <text evidence="2">The sequence shown here is derived from an EMBL/GenBank/DDBJ whole genome shotgun (WGS) entry which is preliminary data.</text>
</comment>
<organism evidence="2 3">
    <name type="scientific">Gaopeijia maritima</name>
    <dbReference type="NCBI Taxonomy" id="3119007"/>
    <lineage>
        <taxon>Bacteria</taxon>
        <taxon>Pseudomonadati</taxon>
        <taxon>Gemmatimonadota</taxon>
        <taxon>Longimicrobiia</taxon>
        <taxon>Gaopeijiales</taxon>
        <taxon>Gaopeijiaceae</taxon>
        <taxon>Gaopeijia</taxon>
    </lineage>
</organism>
<proteinExistence type="predicted"/>
<dbReference type="RefSeq" id="WP_405279154.1">
    <property type="nucleotide sequence ID" value="NZ_CP144380.1"/>
</dbReference>
<sequence>MNTPVEVVRRALALHAERLIRLPNVVGLGVALRASEHEGPDHCLAVYVSRKLPLELLAEHERVPPSVGIEGVAVRTRVVETGRFERDSGGTFPRPAAPPPPDGPG</sequence>
<keyword evidence="3" id="KW-1185">Reference proteome</keyword>
<gene>
    <name evidence="2" type="ORF">WI372_17010</name>
</gene>
<feature type="compositionally biased region" description="Pro residues" evidence="1">
    <location>
        <begin position="95"/>
        <end position="105"/>
    </location>
</feature>
<evidence type="ECO:0000313" key="3">
    <source>
        <dbReference type="Proteomes" id="UP001484239"/>
    </source>
</evidence>
<protein>
    <submittedName>
        <fullName evidence="2">Uncharacterized protein</fullName>
    </submittedName>
</protein>
<name>A0ABU9ED99_9BACT</name>
<accession>A0ABU9ED99</accession>
<dbReference type="Proteomes" id="UP001484239">
    <property type="component" value="Unassembled WGS sequence"/>
</dbReference>
<dbReference type="EMBL" id="JBBHLI010000014">
    <property type="protein sequence ID" value="MEK9502698.1"/>
    <property type="molecule type" value="Genomic_DNA"/>
</dbReference>
<reference evidence="2 3" key="1">
    <citation type="submission" date="2024-02" db="EMBL/GenBank/DDBJ databases">
        <title>A novel Gemmatimonadota bacterium.</title>
        <authorList>
            <person name="Du Z.-J."/>
            <person name="Ye Y.-Q."/>
        </authorList>
    </citation>
    <scope>NUCLEOTIDE SEQUENCE [LARGE SCALE GENOMIC DNA]</scope>
    <source>
        <strain evidence="2 3">DH-20</strain>
    </source>
</reference>
<feature type="region of interest" description="Disordered" evidence="1">
    <location>
        <begin position="82"/>
        <end position="105"/>
    </location>
</feature>
<evidence type="ECO:0000313" key="2">
    <source>
        <dbReference type="EMBL" id="MEK9502698.1"/>
    </source>
</evidence>
<evidence type="ECO:0000256" key="1">
    <source>
        <dbReference type="SAM" id="MobiDB-lite"/>
    </source>
</evidence>